<sequence length="118" mass="12866">MSEIFERKKIPRISPREAGRIVGALAEISTYEGRHRDVDVDDVATSLRDEALEGLAQFVLGQTDLDYFKVNDVRRRLSEIHAVACEGAEIYGARALQDMADAAAEGLATDEIADGVSS</sequence>
<accession>A0A1H1MUW5</accession>
<gene>
    <name evidence="1" type="ORF">SAMN04489751_0770</name>
</gene>
<evidence type="ECO:0000313" key="1">
    <source>
        <dbReference type="EMBL" id="SDR90643.1"/>
    </source>
</evidence>
<dbReference type="STRING" id="629680.SAMN04489751_0770"/>
<dbReference type="AlphaFoldDB" id="A0A1H1MUW5"/>
<dbReference type="EMBL" id="LT629739">
    <property type="protein sequence ID" value="SDR90643.1"/>
    <property type="molecule type" value="Genomic_DNA"/>
</dbReference>
<evidence type="ECO:0000313" key="2">
    <source>
        <dbReference type="Proteomes" id="UP000199700"/>
    </source>
</evidence>
<dbReference type="RefSeq" id="WP_114384629.1">
    <property type="nucleotide sequence ID" value="NZ_LT629739.1"/>
</dbReference>
<organism evidence="1 2">
    <name type="scientific">Brevibacterium sandarakinum</name>
    <dbReference type="NCBI Taxonomy" id="629680"/>
    <lineage>
        <taxon>Bacteria</taxon>
        <taxon>Bacillati</taxon>
        <taxon>Actinomycetota</taxon>
        <taxon>Actinomycetes</taxon>
        <taxon>Micrococcales</taxon>
        <taxon>Brevibacteriaceae</taxon>
        <taxon>Brevibacterium</taxon>
    </lineage>
</organism>
<dbReference type="Proteomes" id="UP000199700">
    <property type="component" value="Chromosome"/>
</dbReference>
<reference evidence="1" key="1">
    <citation type="submission" date="2016-10" db="EMBL/GenBank/DDBJ databases">
        <authorList>
            <person name="Varghese N."/>
            <person name="Submissions S."/>
        </authorList>
    </citation>
    <scope>NUCLEOTIDE SEQUENCE [LARGE SCALE GENOMIC DNA]</scope>
    <source>
        <strain evidence="1">DSM 22082</strain>
    </source>
</reference>
<keyword evidence="2" id="KW-1185">Reference proteome</keyword>
<protein>
    <submittedName>
        <fullName evidence="1">Uncharacterized protein</fullName>
    </submittedName>
</protein>
<name>A0A1H1MUW5_BRESA</name>
<proteinExistence type="predicted"/>